<reference evidence="4" key="1">
    <citation type="journal article" date="2019" name="Int. J. Syst. Evol. Microbiol.">
        <title>The Global Catalogue of Microorganisms (GCM) 10K type strain sequencing project: providing services to taxonomists for standard genome sequencing and annotation.</title>
        <authorList>
            <consortium name="The Broad Institute Genomics Platform"/>
            <consortium name="The Broad Institute Genome Sequencing Center for Infectious Disease"/>
            <person name="Wu L."/>
            <person name="Ma J."/>
        </authorList>
    </citation>
    <scope>NUCLEOTIDE SEQUENCE [LARGE SCALE GENOMIC DNA]</scope>
    <source>
        <strain evidence="4">JCM 9371</strain>
    </source>
</reference>
<dbReference type="EMBL" id="JBHTGP010000028">
    <property type="protein sequence ID" value="MFD0691353.1"/>
    <property type="molecule type" value="Genomic_DNA"/>
</dbReference>
<keyword evidence="2" id="KW-0472">Membrane</keyword>
<comment type="caution">
    <text evidence="3">The sequence shown here is derived from an EMBL/GenBank/DDBJ whole genome shotgun (WGS) entry which is preliminary data.</text>
</comment>
<keyword evidence="2" id="KW-0812">Transmembrane</keyword>
<gene>
    <name evidence="3" type="ORF">ACFQZM_43170</name>
</gene>
<evidence type="ECO:0000313" key="3">
    <source>
        <dbReference type="EMBL" id="MFD0691353.1"/>
    </source>
</evidence>
<name>A0ABW2XYL2_9ACTN</name>
<feature type="transmembrane region" description="Helical" evidence="2">
    <location>
        <begin position="66"/>
        <end position="87"/>
    </location>
</feature>
<protein>
    <recommendedName>
        <fullName evidence="5">DoxX family protein</fullName>
    </recommendedName>
</protein>
<proteinExistence type="predicted"/>
<feature type="transmembrane region" description="Helical" evidence="2">
    <location>
        <begin position="166"/>
        <end position="183"/>
    </location>
</feature>
<evidence type="ECO:0000313" key="4">
    <source>
        <dbReference type="Proteomes" id="UP001597063"/>
    </source>
</evidence>
<feature type="region of interest" description="Disordered" evidence="1">
    <location>
        <begin position="1"/>
        <end position="49"/>
    </location>
</feature>
<organism evidence="3 4">
    <name type="scientific">Actinomadura fibrosa</name>
    <dbReference type="NCBI Taxonomy" id="111802"/>
    <lineage>
        <taxon>Bacteria</taxon>
        <taxon>Bacillati</taxon>
        <taxon>Actinomycetota</taxon>
        <taxon>Actinomycetes</taxon>
        <taxon>Streptosporangiales</taxon>
        <taxon>Thermomonosporaceae</taxon>
        <taxon>Actinomadura</taxon>
    </lineage>
</organism>
<evidence type="ECO:0000256" key="2">
    <source>
        <dbReference type="SAM" id="Phobius"/>
    </source>
</evidence>
<evidence type="ECO:0000256" key="1">
    <source>
        <dbReference type="SAM" id="MobiDB-lite"/>
    </source>
</evidence>
<feature type="compositionally biased region" description="Basic and acidic residues" evidence="1">
    <location>
        <begin position="10"/>
        <end position="20"/>
    </location>
</feature>
<feature type="compositionally biased region" description="Low complexity" evidence="1">
    <location>
        <begin position="31"/>
        <end position="49"/>
    </location>
</feature>
<sequence>MASSAGADPKLTRPDQKLPERPANGDGGAPAGAPDDVPNDVPGGAGAAAPSGGAAGRGAAVTWQRFHYAVGVFLVAYGLTTLLGGGLQWDDRREELETYFDSGPAGAILIAVKAVEVLLVVITVVGLVRRRDVWFVPPLAGWMAGFAMFAVLDVLKGRWGGLVEHLVYLAGFVVLLFLSYGLSAKAQLGNARRAAAAGAAPAGDGAAGGAPGEGRLTRTQELAIAALNRLPRR</sequence>
<feature type="transmembrane region" description="Helical" evidence="2">
    <location>
        <begin position="135"/>
        <end position="154"/>
    </location>
</feature>
<evidence type="ECO:0008006" key="5">
    <source>
        <dbReference type="Google" id="ProtNLM"/>
    </source>
</evidence>
<keyword evidence="4" id="KW-1185">Reference proteome</keyword>
<keyword evidence="2" id="KW-1133">Transmembrane helix</keyword>
<dbReference type="Proteomes" id="UP001597063">
    <property type="component" value="Unassembled WGS sequence"/>
</dbReference>
<accession>A0ABW2XYL2</accession>
<dbReference type="RefSeq" id="WP_131760534.1">
    <property type="nucleotide sequence ID" value="NZ_CAACUY010000119.1"/>
</dbReference>
<feature type="transmembrane region" description="Helical" evidence="2">
    <location>
        <begin position="107"/>
        <end position="128"/>
    </location>
</feature>